<evidence type="ECO:0000313" key="2">
    <source>
        <dbReference type="Proteomes" id="UP000095287"/>
    </source>
</evidence>
<feature type="compositionally biased region" description="Basic and acidic residues" evidence="1">
    <location>
        <begin position="149"/>
        <end position="166"/>
    </location>
</feature>
<proteinExistence type="predicted"/>
<protein>
    <submittedName>
        <fullName evidence="3">Chitin synthase</fullName>
    </submittedName>
</protein>
<evidence type="ECO:0000313" key="3">
    <source>
        <dbReference type="WBParaSite" id="L893_g13719.t1"/>
    </source>
</evidence>
<feature type="region of interest" description="Disordered" evidence="1">
    <location>
        <begin position="143"/>
        <end position="177"/>
    </location>
</feature>
<reference evidence="3" key="1">
    <citation type="submission" date="2016-11" db="UniProtKB">
        <authorList>
            <consortium name="WormBaseParasite"/>
        </authorList>
    </citation>
    <scope>IDENTIFICATION</scope>
</reference>
<name>A0A1I7Y870_9BILA</name>
<dbReference type="WBParaSite" id="L893_g13719.t1">
    <property type="protein sequence ID" value="L893_g13719.t1"/>
    <property type="gene ID" value="L893_g13719"/>
</dbReference>
<sequence length="284" mass="31883">MVRTYAWNASVQSNIPFDDAKTYSETVSESTVDSGIDCPASYARPDKDIHDLLSKSAPVNRPTIEKGATLYGVHTVHIEGQTYFQPFDCAMHQFINSQYSAAHDNRPYIAHNYLPLVNERSANFPVSVQAEHLAMLAAIQSAARSPSHSAERPRKETFSESWKKAEEEEGNDPLNESFKSGHNSLPDFAYDGSMIDELPWARGNPQPKTGVRGKAAWYVNDGYLNTSFARERLGQPQTFVKAGPTFWVLTYLMESHGFCHGTYMTIAHQRIFITSTRRNLGRLT</sequence>
<organism evidence="2 3">
    <name type="scientific">Steinernema glaseri</name>
    <dbReference type="NCBI Taxonomy" id="37863"/>
    <lineage>
        <taxon>Eukaryota</taxon>
        <taxon>Metazoa</taxon>
        <taxon>Ecdysozoa</taxon>
        <taxon>Nematoda</taxon>
        <taxon>Chromadorea</taxon>
        <taxon>Rhabditida</taxon>
        <taxon>Tylenchina</taxon>
        <taxon>Panagrolaimomorpha</taxon>
        <taxon>Strongyloidoidea</taxon>
        <taxon>Steinernematidae</taxon>
        <taxon>Steinernema</taxon>
    </lineage>
</organism>
<accession>A0A1I7Y870</accession>
<dbReference type="AlphaFoldDB" id="A0A1I7Y870"/>
<keyword evidence="2" id="KW-1185">Reference proteome</keyword>
<dbReference type="Proteomes" id="UP000095287">
    <property type="component" value="Unplaced"/>
</dbReference>
<evidence type="ECO:0000256" key="1">
    <source>
        <dbReference type="SAM" id="MobiDB-lite"/>
    </source>
</evidence>